<feature type="transmembrane region" description="Helical" evidence="1">
    <location>
        <begin position="47"/>
        <end position="68"/>
    </location>
</feature>
<keyword evidence="1" id="KW-0812">Transmembrane</keyword>
<feature type="transmembrane region" description="Helical" evidence="1">
    <location>
        <begin position="383"/>
        <end position="409"/>
    </location>
</feature>
<feature type="transmembrane region" description="Helical" evidence="1">
    <location>
        <begin position="102"/>
        <end position="124"/>
    </location>
</feature>
<reference evidence="2" key="1">
    <citation type="journal article" date="2021" name="PeerJ">
        <title>Extensive microbial diversity within the chicken gut microbiome revealed by metagenomics and culture.</title>
        <authorList>
            <person name="Gilroy R."/>
            <person name="Ravi A."/>
            <person name="Getino M."/>
            <person name="Pursley I."/>
            <person name="Horton D.L."/>
            <person name="Alikhan N.F."/>
            <person name="Baker D."/>
            <person name="Gharbi K."/>
            <person name="Hall N."/>
            <person name="Watson M."/>
            <person name="Adriaenssens E.M."/>
            <person name="Foster-Nyarko E."/>
            <person name="Jarju S."/>
            <person name="Secka A."/>
            <person name="Antonio M."/>
            <person name="Oren A."/>
            <person name="Chaudhuri R.R."/>
            <person name="La Ragione R."/>
            <person name="Hildebrand F."/>
            <person name="Pallen M.J."/>
        </authorList>
    </citation>
    <scope>NUCLEOTIDE SEQUENCE</scope>
    <source>
        <strain evidence="2">USAMLcec4-12693</strain>
    </source>
</reference>
<organism evidence="2 3">
    <name type="scientific">Merdimonas faecis</name>
    <dbReference type="NCBI Taxonomy" id="1653435"/>
    <lineage>
        <taxon>Bacteria</taxon>
        <taxon>Bacillati</taxon>
        <taxon>Bacillota</taxon>
        <taxon>Clostridia</taxon>
        <taxon>Lachnospirales</taxon>
        <taxon>Lachnospiraceae</taxon>
        <taxon>Merdimonas</taxon>
    </lineage>
</organism>
<keyword evidence="1" id="KW-1133">Transmembrane helix</keyword>
<dbReference type="PANTHER" id="PTHR34289:SF8">
    <property type="entry name" value="DUF819 DOMAIN-CONTAINING PROTEIN"/>
    <property type="match status" value="1"/>
</dbReference>
<protein>
    <submittedName>
        <fullName evidence="2">DUF819 family protein</fullName>
    </submittedName>
</protein>
<dbReference type="InterPro" id="IPR008537">
    <property type="entry name" value="DUF819"/>
</dbReference>
<dbReference type="Pfam" id="PF05684">
    <property type="entry name" value="DUF819"/>
    <property type="match status" value="1"/>
</dbReference>
<keyword evidence="1" id="KW-0472">Membrane</keyword>
<dbReference type="RefSeq" id="WP_277271640.1">
    <property type="nucleotide sequence ID" value="NZ_CAWVCY010000003.1"/>
</dbReference>
<sequence length="412" mass="43422">MWGEIFNMDNPLVGADNTWVLWAICAAGAAGAIYLEQKYTWAAKASGAIVALVMALILSNLGIIPTASPVWDTVWNYVVPLSLPLLLMQCNVRDMGKDSLRLLGIFLCGSVGTMVGALIGFAVLGNFIPELNALAGVFTGTYIGGSVNFAALGEAFGVTGEMLSAATVADNLLMALYFFVLVMIPGINFFRKHYKHPHQDAVEAGTADKDSEGTAAAAYWGRKEISLKDIALAVAVAFVIVAVSSIVADFLAGVIPTSNPVLSMLNTLFGNMYLWIATISMICATAAPGFFGEIRGTNEMGTFLIYLFFFVIGVPASIPLIVRNSPLLLVFAAIVVIVNMLFSLVLGKIFKFDLEEILCASNANIGGPTTSAAMAVSKGWTKLVGPCLIVGTIGYVIGTYCGLIIGSLLGAA</sequence>
<evidence type="ECO:0000256" key="1">
    <source>
        <dbReference type="SAM" id="Phobius"/>
    </source>
</evidence>
<feature type="transmembrane region" description="Helical" evidence="1">
    <location>
        <begin position="230"/>
        <end position="252"/>
    </location>
</feature>
<evidence type="ECO:0000313" key="3">
    <source>
        <dbReference type="Proteomes" id="UP000813420"/>
    </source>
</evidence>
<name>A0A9D2VWA8_9FIRM</name>
<feature type="transmembrane region" description="Helical" evidence="1">
    <location>
        <begin position="272"/>
        <end position="291"/>
    </location>
</feature>
<dbReference type="AlphaFoldDB" id="A0A9D2VWA8"/>
<reference evidence="2" key="2">
    <citation type="submission" date="2021-09" db="EMBL/GenBank/DDBJ databases">
        <authorList>
            <person name="Gilroy R."/>
        </authorList>
    </citation>
    <scope>NUCLEOTIDE SEQUENCE</scope>
    <source>
        <strain evidence="2">USAMLcec4-12693</strain>
    </source>
</reference>
<feature type="transmembrane region" description="Helical" evidence="1">
    <location>
        <begin position="19"/>
        <end position="35"/>
    </location>
</feature>
<comment type="caution">
    <text evidence="2">The sequence shown here is derived from an EMBL/GenBank/DDBJ whole genome shotgun (WGS) entry which is preliminary data.</text>
</comment>
<evidence type="ECO:0000313" key="2">
    <source>
        <dbReference type="EMBL" id="HJH49134.1"/>
    </source>
</evidence>
<proteinExistence type="predicted"/>
<accession>A0A9D2VWA8</accession>
<dbReference type="EMBL" id="DYXE01000027">
    <property type="protein sequence ID" value="HJH49134.1"/>
    <property type="molecule type" value="Genomic_DNA"/>
</dbReference>
<gene>
    <name evidence="2" type="ORF">K8V39_02590</name>
</gene>
<dbReference type="PANTHER" id="PTHR34289">
    <property type="entry name" value="PROTEIN, PUTATIVE (DUF819)-RELATED"/>
    <property type="match status" value="1"/>
</dbReference>
<dbReference type="Proteomes" id="UP000813420">
    <property type="component" value="Unassembled WGS sequence"/>
</dbReference>
<feature type="transmembrane region" description="Helical" evidence="1">
    <location>
        <begin position="172"/>
        <end position="190"/>
    </location>
</feature>
<feature type="transmembrane region" description="Helical" evidence="1">
    <location>
        <begin position="303"/>
        <end position="322"/>
    </location>
</feature>
<feature type="transmembrane region" description="Helical" evidence="1">
    <location>
        <begin position="328"/>
        <end position="347"/>
    </location>
</feature>